<dbReference type="EMBL" id="JAPWIE010000008">
    <property type="protein sequence ID" value="MCZ4553209.1"/>
    <property type="molecule type" value="Genomic_DNA"/>
</dbReference>
<dbReference type="Proteomes" id="UP001067235">
    <property type="component" value="Unassembled WGS sequence"/>
</dbReference>
<organism evidence="1 2">
    <name type="scientific">Gordonia rubripertincta</name>
    <name type="common">Rhodococcus corallinus</name>
    <dbReference type="NCBI Taxonomy" id="36822"/>
    <lineage>
        <taxon>Bacteria</taxon>
        <taxon>Bacillati</taxon>
        <taxon>Actinomycetota</taxon>
        <taxon>Actinomycetes</taxon>
        <taxon>Mycobacteriales</taxon>
        <taxon>Gordoniaceae</taxon>
        <taxon>Gordonia</taxon>
    </lineage>
</organism>
<proteinExistence type="predicted"/>
<evidence type="ECO:0000313" key="1">
    <source>
        <dbReference type="EMBL" id="MCZ4553209.1"/>
    </source>
</evidence>
<name>A0ABT4N2B5_GORRU</name>
<protein>
    <recommendedName>
        <fullName evidence="3">ASCH domain-containing protein</fullName>
    </recommendedName>
</protein>
<gene>
    <name evidence="1" type="ORF">O4213_24715</name>
</gene>
<evidence type="ECO:0008006" key="3">
    <source>
        <dbReference type="Google" id="ProtNLM"/>
    </source>
</evidence>
<dbReference type="RefSeq" id="WP_301573864.1">
    <property type="nucleotide sequence ID" value="NZ_JAPWIE010000008.1"/>
</dbReference>
<keyword evidence="2" id="KW-1185">Reference proteome</keyword>
<sequence>MAVATGVADGSVSLAFRRWAQARVKVDEVFHTYAGLVRITAIDDIDPASISEDDARAAGEASVASIRRRFRGKDSDPVFRIGLEWAGPDPRIALRGADDLSPADLADITARLARFDARSPVGPWTRATLDLIAEYPGLRAVELAEKVDREKDSFKLDVRKLKNLGLTHSLVVGYELSERGRAFLAADAGHV</sequence>
<evidence type="ECO:0000313" key="2">
    <source>
        <dbReference type="Proteomes" id="UP001067235"/>
    </source>
</evidence>
<reference evidence="1" key="1">
    <citation type="submission" date="2022-12" db="EMBL/GenBank/DDBJ databases">
        <authorList>
            <person name="Krivoruchko A.V."/>
            <person name="Elkin A."/>
        </authorList>
    </citation>
    <scope>NUCLEOTIDE SEQUENCE</scope>
    <source>
        <strain evidence="1">IEGM 1388</strain>
    </source>
</reference>
<accession>A0ABT4N2B5</accession>
<comment type="caution">
    <text evidence="1">The sequence shown here is derived from an EMBL/GenBank/DDBJ whole genome shotgun (WGS) entry which is preliminary data.</text>
</comment>